<comment type="similarity">
    <text evidence="1">Belongs to the copine family.</text>
</comment>
<dbReference type="Proteomes" id="UP001497522">
    <property type="component" value="Chromosome 14"/>
</dbReference>
<dbReference type="SMART" id="SM00327">
    <property type="entry name" value="VWA"/>
    <property type="match status" value="1"/>
</dbReference>
<dbReference type="InterPro" id="IPR036465">
    <property type="entry name" value="vWFA_dom_sf"/>
</dbReference>
<evidence type="ECO:0000256" key="2">
    <source>
        <dbReference type="ARBA" id="ARBA00022737"/>
    </source>
</evidence>
<accession>A0ABP1AQD2</accession>
<dbReference type="InterPro" id="IPR002035">
    <property type="entry name" value="VWF_A"/>
</dbReference>
<dbReference type="InterPro" id="IPR000008">
    <property type="entry name" value="C2_dom"/>
</dbReference>
<evidence type="ECO:0000313" key="5">
    <source>
        <dbReference type="Proteomes" id="UP001497522"/>
    </source>
</evidence>
<dbReference type="InterPro" id="IPR035892">
    <property type="entry name" value="C2_domain_sf"/>
</dbReference>
<reference evidence="4" key="1">
    <citation type="submission" date="2024-03" db="EMBL/GenBank/DDBJ databases">
        <authorList>
            <consortium name="ELIXIR-Norway"/>
            <consortium name="Elixir Norway"/>
        </authorList>
    </citation>
    <scope>NUCLEOTIDE SEQUENCE</scope>
</reference>
<name>A0ABP1AQD2_9BRYO</name>
<keyword evidence="2" id="KW-0677">Repeat</keyword>
<dbReference type="InterPro" id="IPR037768">
    <property type="entry name" value="C2B_Copine"/>
</dbReference>
<protein>
    <recommendedName>
        <fullName evidence="3">C2 domain-containing protein</fullName>
    </recommendedName>
</protein>
<dbReference type="Pfam" id="PF00168">
    <property type="entry name" value="C2"/>
    <property type="match status" value="2"/>
</dbReference>
<dbReference type="SMART" id="SM00239">
    <property type="entry name" value="C2"/>
    <property type="match status" value="2"/>
</dbReference>
<dbReference type="CDD" id="cd04047">
    <property type="entry name" value="C2B_Copine"/>
    <property type="match status" value="1"/>
</dbReference>
<organism evidence="4 5">
    <name type="scientific">Sphagnum jensenii</name>
    <dbReference type="NCBI Taxonomy" id="128206"/>
    <lineage>
        <taxon>Eukaryota</taxon>
        <taxon>Viridiplantae</taxon>
        <taxon>Streptophyta</taxon>
        <taxon>Embryophyta</taxon>
        <taxon>Bryophyta</taxon>
        <taxon>Sphagnophytina</taxon>
        <taxon>Sphagnopsida</taxon>
        <taxon>Sphagnales</taxon>
        <taxon>Sphagnaceae</taxon>
        <taxon>Sphagnum</taxon>
    </lineage>
</organism>
<keyword evidence="5" id="KW-1185">Reference proteome</keyword>
<gene>
    <name evidence="4" type="ORF">CSSPJE1EN2_LOCUS7597</name>
</gene>
<evidence type="ECO:0000313" key="4">
    <source>
        <dbReference type="EMBL" id="CAK9864602.1"/>
    </source>
</evidence>
<feature type="domain" description="C2" evidence="3">
    <location>
        <begin position="26"/>
        <end position="162"/>
    </location>
</feature>
<dbReference type="InterPro" id="IPR045052">
    <property type="entry name" value="Copine"/>
</dbReference>
<proteinExistence type="inferred from homology"/>
<dbReference type="PROSITE" id="PS50004">
    <property type="entry name" value="C2"/>
    <property type="match status" value="2"/>
</dbReference>
<dbReference type="EMBL" id="OZ023715">
    <property type="protein sequence ID" value="CAK9864602.1"/>
    <property type="molecule type" value="Genomic_DNA"/>
</dbReference>
<dbReference type="Gene3D" id="2.60.40.150">
    <property type="entry name" value="C2 domain"/>
    <property type="match status" value="2"/>
</dbReference>
<dbReference type="SUPFAM" id="SSF49562">
    <property type="entry name" value="C2 domain (Calcium/lipid-binding domain, CaLB)"/>
    <property type="match status" value="2"/>
</dbReference>
<dbReference type="PANTHER" id="PTHR10857:SF106">
    <property type="entry name" value="C2 DOMAIN-CONTAINING PROTEIN"/>
    <property type="match status" value="1"/>
</dbReference>
<evidence type="ECO:0000259" key="3">
    <source>
        <dbReference type="PROSITE" id="PS50004"/>
    </source>
</evidence>
<evidence type="ECO:0000256" key="1">
    <source>
        <dbReference type="ARBA" id="ARBA00009048"/>
    </source>
</evidence>
<sequence>MGNCFSDVAGGQQAVGGVQSRNALDWQSDVFEAVENLGGTRGLSSQIQLSFSANKLRVMDTFSKSDPMLVGFLKRFDGSLEELGRTEVVLNSSSPNWVKELRVDYRFEEVQQLLLRVYDIDTNFANISSEKLQLRDQEFLGEVVCALSEIVMAPNQKFTVPLYGQGERVRQHDWGSLTITTEEMVKSKSLVEIVVRCAELDNKDHFSKSDPFLRISRLQEDGSATSVYRTEVKKNNLNPTWKPIRINLQQLCNGDMDRPLKIECCNFNTNGSHDLIGVTQISLNGLLELMRTRLPQDLNRPVQNQNKQPGGKFYVESCVITPIDSFLDYVTGGCELNFMVAVDFTASNGNPLQPDSLHYFDPSGRSNAYQTAIQAVGQIIHHYDTDKRFPCWGFGGRPIDGPVSHCFALNGNNSNPVVDGIPGIMFAYSQALRNITLAGPTLFAPVINMAASIASQHVSQDNQKYFVLLIITDGVITDLQQTIIAIINAAELPLSLLIVGVGGADFTEMETLDADKKRLSGPDGRVAARDIVQFMPMRNVAPDGASIARSLLAELPGQLLQYMKSRGIVPGNRPLVQPHAFAS</sequence>
<dbReference type="CDD" id="cd04048">
    <property type="entry name" value="C2A_Copine"/>
    <property type="match status" value="1"/>
</dbReference>
<feature type="domain" description="C2" evidence="3">
    <location>
        <begin position="173"/>
        <end position="296"/>
    </location>
</feature>
<dbReference type="InterPro" id="IPR010734">
    <property type="entry name" value="Copine_C"/>
</dbReference>
<dbReference type="SUPFAM" id="SSF53300">
    <property type="entry name" value="vWA-like"/>
    <property type="match status" value="1"/>
</dbReference>
<dbReference type="PANTHER" id="PTHR10857">
    <property type="entry name" value="COPINE"/>
    <property type="match status" value="1"/>
</dbReference>
<dbReference type="Pfam" id="PF07002">
    <property type="entry name" value="Copine"/>
    <property type="match status" value="1"/>
</dbReference>